<evidence type="ECO:0000313" key="13">
    <source>
        <dbReference type="EMBL" id="MDC8014210.1"/>
    </source>
</evidence>
<dbReference type="GO" id="GO:0015344">
    <property type="term" value="F:siderophore uptake transmembrane transporter activity"/>
    <property type="evidence" value="ECO:0007669"/>
    <property type="project" value="TreeGrafter"/>
</dbReference>
<keyword evidence="4 8" id="KW-0812">Transmembrane</keyword>
<dbReference type="GO" id="GO:0009279">
    <property type="term" value="C:cell outer membrane"/>
    <property type="evidence" value="ECO:0007669"/>
    <property type="project" value="UniProtKB-SubCell"/>
</dbReference>
<evidence type="ECO:0000259" key="12">
    <source>
        <dbReference type="Pfam" id="PF07715"/>
    </source>
</evidence>
<keyword evidence="10" id="KW-0732">Signal</keyword>
<dbReference type="Pfam" id="PF07715">
    <property type="entry name" value="Plug"/>
    <property type="match status" value="1"/>
</dbReference>
<dbReference type="Gene3D" id="2.170.130.10">
    <property type="entry name" value="TonB-dependent receptor, plug domain"/>
    <property type="match status" value="1"/>
</dbReference>
<evidence type="ECO:0000256" key="10">
    <source>
        <dbReference type="SAM" id="SignalP"/>
    </source>
</evidence>
<proteinExistence type="inferred from homology"/>
<dbReference type="InterPro" id="IPR012910">
    <property type="entry name" value="Plug_dom"/>
</dbReference>
<evidence type="ECO:0000256" key="8">
    <source>
        <dbReference type="PROSITE-ProRule" id="PRU01360"/>
    </source>
</evidence>
<reference evidence="13" key="1">
    <citation type="submission" date="2023-02" db="EMBL/GenBank/DDBJ databases">
        <title>Tahibacter soli sp. nov. isolated from soil.</title>
        <authorList>
            <person name="Baek J.H."/>
            <person name="Lee J.K."/>
            <person name="Choi D.G."/>
            <person name="Jeon C.O."/>
        </authorList>
    </citation>
    <scope>NUCLEOTIDE SEQUENCE</scope>
    <source>
        <strain evidence="13">BL</strain>
    </source>
</reference>
<evidence type="ECO:0000259" key="11">
    <source>
        <dbReference type="Pfam" id="PF00593"/>
    </source>
</evidence>
<keyword evidence="14" id="KW-1185">Reference proteome</keyword>
<keyword evidence="7 8" id="KW-0998">Cell outer membrane</keyword>
<dbReference type="PANTHER" id="PTHR30069">
    <property type="entry name" value="TONB-DEPENDENT OUTER MEMBRANE RECEPTOR"/>
    <property type="match status" value="1"/>
</dbReference>
<evidence type="ECO:0000256" key="7">
    <source>
        <dbReference type="ARBA" id="ARBA00023237"/>
    </source>
</evidence>
<accession>A0A9X3YMW5</accession>
<evidence type="ECO:0000256" key="4">
    <source>
        <dbReference type="ARBA" id="ARBA00022692"/>
    </source>
</evidence>
<dbReference type="InterPro" id="IPR000531">
    <property type="entry name" value="Beta-barrel_TonB"/>
</dbReference>
<dbReference type="AlphaFoldDB" id="A0A9X3YMW5"/>
<evidence type="ECO:0000256" key="1">
    <source>
        <dbReference type="ARBA" id="ARBA00004571"/>
    </source>
</evidence>
<dbReference type="SUPFAM" id="SSF56935">
    <property type="entry name" value="Porins"/>
    <property type="match status" value="1"/>
</dbReference>
<feature type="domain" description="TonB-dependent receptor-like beta-barrel" evidence="11">
    <location>
        <begin position="250"/>
        <end position="677"/>
    </location>
</feature>
<evidence type="ECO:0000256" key="2">
    <source>
        <dbReference type="ARBA" id="ARBA00022448"/>
    </source>
</evidence>
<dbReference type="EMBL" id="JAOVZO020000018">
    <property type="protein sequence ID" value="MDC8014210.1"/>
    <property type="molecule type" value="Genomic_DNA"/>
</dbReference>
<evidence type="ECO:0000256" key="6">
    <source>
        <dbReference type="ARBA" id="ARBA00023136"/>
    </source>
</evidence>
<dbReference type="Proteomes" id="UP001139971">
    <property type="component" value="Unassembled WGS sequence"/>
</dbReference>
<feature type="domain" description="TonB-dependent receptor plug" evidence="12">
    <location>
        <begin position="55"/>
        <end position="157"/>
    </location>
</feature>
<dbReference type="InterPro" id="IPR037066">
    <property type="entry name" value="Plug_dom_sf"/>
</dbReference>
<dbReference type="InterPro" id="IPR036942">
    <property type="entry name" value="Beta-barrel_TonB_sf"/>
</dbReference>
<comment type="caution">
    <text evidence="13">The sequence shown here is derived from an EMBL/GenBank/DDBJ whole genome shotgun (WGS) entry which is preliminary data.</text>
</comment>
<gene>
    <name evidence="13" type="ORF">OD750_016815</name>
</gene>
<keyword evidence="13" id="KW-0675">Receptor</keyword>
<feature type="signal peptide" evidence="10">
    <location>
        <begin position="1"/>
        <end position="22"/>
    </location>
</feature>
<dbReference type="RefSeq" id="WP_263541848.1">
    <property type="nucleotide sequence ID" value="NZ_JAOVZO020000018.1"/>
</dbReference>
<dbReference type="Gene3D" id="2.40.170.20">
    <property type="entry name" value="TonB-dependent receptor, beta-barrel domain"/>
    <property type="match status" value="1"/>
</dbReference>
<dbReference type="PANTHER" id="PTHR30069:SF42">
    <property type="entry name" value="FERRIC AEROBACTIN RECEPTOR"/>
    <property type="match status" value="1"/>
</dbReference>
<sequence length="712" mass="77183">MLRTNRPLCLAIALALSAPALAETAPADAGAEPAERLERITVSASTSRTPESDAALPNTITVITAEDLRQQLTFTNDLSVVLANLVPAFAPGRQKMTSFGESLRGRQPLYLVDGVPQSTPLRDGSRDAHTIDPAFIDRVEIIHGSNALHGLGGSGGIINIITKAAPGEDGTFHDVSVNANTALPDRADGSGWRAAYLFGARSGDVDFVGGASYARQGMYYDANGRRIAVNNVQGDLMDAAGNNLYAKLGWNLAPGQRLQATINRYDLEGDGDYVSVPGDYRAGRPATSIKGPPLARPPRNRSDSLNLDYSAKIAGGDALAQLFFVDYKGRFGGTLYRNFFGNDPNATWIDQSQNVSQKTGGKFSYSRGDVGGVPLRLTFGLDLIRDRTYQRMIVSDLDWVPKTTYESVSPLVQAEYWVGENVMIAGGLRHESGRLKVGDYVTLPQYGAQHVAGGEPSMRDTLPNLGVVWHVTDALNVYASYAEGYNVADVGRILRAIDRPGQRVDDLVDLTPVVSDNREIGIEYDDSRWFGQLAAYWSDSDLGSILVYDPAAQVYNVQRQATKIKGLEASAGLRFGDGHKVGVAYARADGQYASLPDGEPDTDLQGINIAPNRLNAYWEQRWADDLSTRLQASKNYDRGFDSAAGNRIAAFRGYTTVDLYARYALPVGALSVGVENVTNRQYVSYYSQTTPSNADYASGRGRTLSVGWSHRF</sequence>
<dbReference type="InterPro" id="IPR039426">
    <property type="entry name" value="TonB-dep_rcpt-like"/>
</dbReference>
<comment type="subcellular location">
    <subcellularLocation>
        <location evidence="1 8">Cell outer membrane</location>
        <topology evidence="1 8">Multi-pass membrane protein</topology>
    </subcellularLocation>
</comment>
<evidence type="ECO:0000256" key="3">
    <source>
        <dbReference type="ARBA" id="ARBA00022452"/>
    </source>
</evidence>
<comment type="similarity">
    <text evidence="8 9">Belongs to the TonB-dependent receptor family.</text>
</comment>
<organism evidence="13 14">
    <name type="scientific">Tahibacter soli</name>
    <dbReference type="NCBI Taxonomy" id="2983605"/>
    <lineage>
        <taxon>Bacteria</taxon>
        <taxon>Pseudomonadati</taxon>
        <taxon>Pseudomonadota</taxon>
        <taxon>Gammaproteobacteria</taxon>
        <taxon>Lysobacterales</taxon>
        <taxon>Rhodanobacteraceae</taxon>
        <taxon>Tahibacter</taxon>
    </lineage>
</organism>
<protein>
    <submittedName>
        <fullName evidence="13">TonB-dependent receptor</fullName>
    </submittedName>
</protein>
<keyword evidence="3 8" id="KW-1134">Transmembrane beta strand</keyword>
<name>A0A9X3YMW5_9GAMM</name>
<keyword evidence="5 9" id="KW-0798">TonB box</keyword>
<dbReference type="GO" id="GO:0044718">
    <property type="term" value="P:siderophore transmembrane transport"/>
    <property type="evidence" value="ECO:0007669"/>
    <property type="project" value="TreeGrafter"/>
</dbReference>
<dbReference type="Pfam" id="PF00593">
    <property type="entry name" value="TonB_dep_Rec_b-barrel"/>
    <property type="match status" value="1"/>
</dbReference>
<evidence type="ECO:0000313" key="14">
    <source>
        <dbReference type="Proteomes" id="UP001139971"/>
    </source>
</evidence>
<keyword evidence="2 8" id="KW-0813">Transport</keyword>
<feature type="chain" id="PRO_5040845746" evidence="10">
    <location>
        <begin position="23"/>
        <end position="712"/>
    </location>
</feature>
<evidence type="ECO:0000256" key="9">
    <source>
        <dbReference type="RuleBase" id="RU003357"/>
    </source>
</evidence>
<evidence type="ECO:0000256" key="5">
    <source>
        <dbReference type="ARBA" id="ARBA00023077"/>
    </source>
</evidence>
<keyword evidence="6 8" id="KW-0472">Membrane</keyword>
<dbReference type="PROSITE" id="PS52016">
    <property type="entry name" value="TONB_DEPENDENT_REC_3"/>
    <property type="match status" value="1"/>
</dbReference>